<name>A0A6C0ADS2_9ZZZZ</name>
<dbReference type="AlphaFoldDB" id="A0A6C0ADS2"/>
<dbReference type="EMBL" id="MN740554">
    <property type="protein sequence ID" value="QHS77545.1"/>
    <property type="molecule type" value="Genomic_DNA"/>
</dbReference>
<reference evidence="1" key="1">
    <citation type="journal article" date="2020" name="Nature">
        <title>Giant virus diversity and host interactions through global metagenomics.</title>
        <authorList>
            <person name="Schulz F."/>
            <person name="Roux S."/>
            <person name="Paez-Espino D."/>
            <person name="Jungbluth S."/>
            <person name="Walsh D.A."/>
            <person name="Denef V.J."/>
            <person name="McMahon K.D."/>
            <person name="Konstantinidis K.T."/>
            <person name="Eloe-Fadrosh E.A."/>
            <person name="Kyrpides N.C."/>
            <person name="Woyke T."/>
        </authorList>
    </citation>
    <scope>NUCLEOTIDE SEQUENCE</scope>
    <source>
        <strain evidence="1">GVMAG-S-1004661-13</strain>
    </source>
</reference>
<protein>
    <submittedName>
        <fullName evidence="1">Uncharacterized protein</fullName>
    </submittedName>
</protein>
<proteinExistence type="predicted"/>
<sequence length="37" mass="4608">MSHSYKYIIYRHYNYVKILNIIMNHNQHIGIVIEKFN</sequence>
<accession>A0A6C0ADS2</accession>
<organism evidence="1">
    <name type="scientific">viral metagenome</name>
    <dbReference type="NCBI Taxonomy" id="1070528"/>
    <lineage>
        <taxon>unclassified sequences</taxon>
        <taxon>metagenomes</taxon>
        <taxon>organismal metagenomes</taxon>
    </lineage>
</organism>
<evidence type="ECO:0000313" key="1">
    <source>
        <dbReference type="EMBL" id="QHS77545.1"/>
    </source>
</evidence>